<dbReference type="InterPro" id="IPR013819">
    <property type="entry name" value="LipOase_C"/>
</dbReference>
<dbReference type="EMBL" id="LFIW01002512">
    <property type="protein sequence ID" value="KZL68193.1"/>
    <property type="molecule type" value="Genomic_DNA"/>
</dbReference>
<protein>
    <recommendedName>
        <fullName evidence="4">Manganese lipoxygenase</fullName>
        <ecNumber evidence="3">1.13.11.45</ecNumber>
    </recommendedName>
</protein>
<dbReference type="AlphaFoldDB" id="A0A161W9P0"/>
<evidence type="ECO:0000256" key="3">
    <source>
        <dbReference type="ARBA" id="ARBA00013178"/>
    </source>
</evidence>
<evidence type="ECO:0000256" key="5">
    <source>
        <dbReference type="ARBA" id="ARBA00022723"/>
    </source>
</evidence>
<feature type="domain" description="Lipoxygenase" evidence="9">
    <location>
        <begin position="241"/>
        <end position="725"/>
    </location>
</feature>
<dbReference type="SUPFAM" id="SSF48484">
    <property type="entry name" value="Lipoxigenase"/>
    <property type="match status" value="1"/>
</dbReference>
<dbReference type="GO" id="GO:0043651">
    <property type="term" value="P:linoleic acid metabolic process"/>
    <property type="evidence" value="ECO:0007669"/>
    <property type="project" value="UniProtKB-ARBA"/>
</dbReference>
<evidence type="ECO:0000313" key="10">
    <source>
        <dbReference type="EMBL" id="KZL68193.1"/>
    </source>
</evidence>
<evidence type="ECO:0000256" key="6">
    <source>
        <dbReference type="ARBA" id="ARBA00022964"/>
    </source>
</evidence>
<comment type="cofactor">
    <cofactor evidence="2">
        <name>Mn(2+)</name>
        <dbReference type="ChEBI" id="CHEBI:29035"/>
    </cofactor>
</comment>
<comment type="catalytic activity">
    <reaction evidence="1">
        <text>(9Z,12Z)-octadecadienoate + O2 = (11S)-hydroperoxy-(9Z,12Z)-octadecadienoate</text>
        <dbReference type="Rhea" id="RHEA:18993"/>
        <dbReference type="ChEBI" id="CHEBI:15379"/>
        <dbReference type="ChEBI" id="CHEBI:30245"/>
        <dbReference type="ChEBI" id="CHEBI:57467"/>
        <dbReference type="EC" id="1.13.11.45"/>
    </reaction>
</comment>
<dbReference type="InterPro" id="IPR036226">
    <property type="entry name" value="LipOase_C_sf"/>
</dbReference>
<reference evidence="10 11" key="1">
    <citation type="submission" date="2015-06" db="EMBL/GenBank/DDBJ databases">
        <title>Survival trade-offs in plant roots during colonization by closely related pathogenic and mutualistic fungi.</title>
        <authorList>
            <person name="Hacquard S."/>
            <person name="Kracher B."/>
            <person name="Hiruma K."/>
            <person name="Weinman A."/>
            <person name="Muench P."/>
            <person name="Garrido Oter R."/>
            <person name="Ver Loren van Themaat E."/>
            <person name="Dallerey J.-F."/>
            <person name="Damm U."/>
            <person name="Henrissat B."/>
            <person name="Lespinet O."/>
            <person name="Thon M."/>
            <person name="Kemen E."/>
            <person name="McHardy A.C."/>
            <person name="Schulze-Lefert P."/>
            <person name="O'Connell R.J."/>
        </authorList>
    </citation>
    <scope>NUCLEOTIDE SEQUENCE [LARGE SCALE GENOMIC DNA]</scope>
    <source>
        <strain evidence="10 11">MAFF 238704</strain>
    </source>
</reference>
<keyword evidence="8" id="KW-0464">Manganese</keyword>
<accession>A0A161W9P0</accession>
<keyword evidence="7" id="KW-0560">Oxidoreductase</keyword>
<dbReference type="PANTHER" id="PTHR11771">
    <property type="entry name" value="LIPOXYGENASE"/>
    <property type="match status" value="1"/>
</dbReference>
<organism evidence="10 11">
    <name type="scientific">Colletotrichum incanum</name>
    <name type="common">Soybean anthracnose fungus</name>
    <dbReference type="NCBI Taxonomy" id="1573173"/>
    <lineage>
        <taxon>Eukaryota</taxon>
        <taxon>Fungi</taxon>
        <taxon>Dikarya</taxon>
        <taxon>Ascomycota</taxon>
        <taxon>Pezizomycotina</taxon>
        <taxon>Sordariomycetes</taxon>
        <taxon>Hypocreomycetidae</taxon>
        <taxon>Glomerellales</taxon>
        <taxon>Glomerellaceae</taxon>
        <taxon>Colletotrichum</taxon>
        <taxon>Colletotrichum spaethianum species complex</taxon>
    </lineage>
</organism>
<evidence type="ECO:0000259" key="9">
    <source>
        <dbReference type="PROSITE" id="PS51393"/>
    </source>
</evidence>
<keyword evidence="5" id="KW-0479">Metal-binding</keyword>
<dbReference type="GO" id="GO:0046872">
    <property type="term" value="F:metal ion binding"/>
    <property type="evidence" value="ECO:0007669"/>
    <property type="project" value="UniProtKB-KW"/>
</dbReference>
<proteinExistence type="predicted"/>
<dbReference type="Proteomes" id="UP000076584">
    <property type="component" value="Unassembled WGS sequence"/>
</dbReference>
<sequence>MTKLNLALPTRPVGDSVLPTIEDILKQPSLEKRKAELRAKISDHPFSDIDPGVFDGELVKLGIFCKPDPDGLERKPIGGGGNIFEGTYTGTQAAITHAYKRIERSFESFFDVLQIEPTLPRYVELAQKKEIYQYSPFPHNADGSLAYPPHLEHVPLQNDVPQWKIFNALGLAETGIMIQQVTPDTIKGRTTDWLLSKLDDVIGGKPECGPTIADCETYNRFHRKSGTDIECGFNIGLLPDWYGDRRFAEQSFTGTNPTTIEKVPQDLLDEFIDAAKRTGYSYWAKSLPEINPAYLFVQDCRYFRKATGVKPDETFHHKEPTSDNNWACAAVTLYQLHPDGKLHPIAIVCDYKRTMKHSVTIFNRRHRPSDPSTFEREDWPWRYAKTCAQVTDWIRHEVGVHLTRAHFIEEAVIVATHRTIPMEHIVYRLLQPHWYKTLSLNAAARKTLVPQVIKDIIGLSMDQTFKYMAYEFESFDYTENYVPNDLFRRGFPNTKEGLADSRYKNYAYAKNILSMWDVIRRYVKSMLLTYYDEDRADELIERDIYVQDWCKEAQNNGRIKGFPTIRSLDELCDAITMSIHIAAPFHTTVNYLQNFYQAFVIAKPPMLCQDLPQSLEELLGYTEADLVKALPIGRQREWLLSVQVPWLLSFKVASDRSLISFAQSQWRTHRGRAREEQVIRSISEGFYYDLRELEVEFLVTSMNMDWASIPYMVMDPSNTAVSILI</sequence>
<dbReference type="EC" id="1.13.11.45" evidence="3"/>
<keyword evidence="11" id="KW-1185">Reference proteome</keyword>
<dbReference type="GO" id="GO:0050584">
    <property type="term" value="F:linoleate 11-lipoxygenase activity"/>
    <property type="evidence" value="ECO:0007669"/>
    <property type="project" value="UniProtKB-EC"/>
</dbReference>
<comment type="caution">
    <text evidence="10">The sequence shown here is derived from an EMBL/GenBank/DDBJ whole genome shotgun (WGS) entry which is preliminary data.</text>
</comment>
<dbReference type="Pfam" id="PF00305">
    <property type="entry name" value="Lipoxygenase"/>
    <property type="match status" value="1"/>
</dbReference>
<dbReference type="Gene3D" id="1.20.245.10">
    <property type="entry name" value="Lipoxygenase-1, Domain 5"/>
    <property type="match status" value="1"/>
</dbReference>
<dbReference type="GO" id="GO:0034440">
    <property type="term" value="P:lipid oxidation"/>
    <property type="evidence" value="ECO:0007669"/>
    <property type="project" value="InterPro"/>
</dbReference>
<gene>
    <name evidence="10" type="ORF">CI238_08863</name>
</gene>
<evidence type="ECO:0000256" key="2">
    <source>
        <dbReference type="ARBA" id="ARBA00001936"/>
    </source>
</evidence>
<dbReference type="PROSITE" id="PS51393">
    <property type="entry name" value="LIPOXYGENASE_3"/>
    <property type="match status" value="1"/>
</dbReference>
<evidence type="ECO:0000256" key="8">
    <source>
        <dbReference type="ARBA" id="ARBA00023211"/>
    </source>
</evidence>
<evidence type="ECO:0000256" key="4">
    <source>
        <dbReference type="ARBA" id="ARBA00021175"/>
    </source>
</evidence>
<dbReference type="InterPro" id="IPR000907">
    <property type="entry name" value="LipOase"/>
</dbReference>
<evidence type="ECO:0000256" key="7">
    <source>
        <dbReference type="ARBA" id="ARBA00023002"/>
    </source>
</evidence>
<dbReference type="STRING" id="1573173.A0A161W9P0"/>
<keyword evidence="6" id="KW-0223">Dioxygenase</keyword>
<name>A0A161W9P0_COLIC</name>
<evidence type="ECO:0000256" key="1">
    <source>
        <dbReference type="ARBA" id="ARBA00000366"/>
    </source>
</evidence>
<evidence type="ECO:0000313" key="11">
    <source>
        <dbReference type="Proteomes" id="UP000076584"/>
    </source>
</evidence>